<evidence type="ECO:0000256" key="1">
    <source>
        <dbReference type="SAM" id="MobiDB-lite"/>
    </source>
</evidence>
<accession>A0ABY8WQG1</accession>
<keyword evidence="2" id="KW-0812">Transmembrane</keyword>
<feature type="region of interest" description="Disordered" evidence="1">
    <location>
        <begin position="78"/>
        <end position="97"/>
    </location>
</feature>
<keyword evidence="2" id="KW-0472">Membrane</keyword>
<dbReference type="EMBL" id="CP126980">
    <property type="protein sequence ID" value="WIN00137.1"/>
    <property type="molecule type" value="Genomic_DNA"/>
</dbReference>
<sequence>MTTARRWVVGVVGAMLVAGLVVAAVVWGRDGVEAASWIAGVASLLVAVATLLITVPSGKSGPGKRAQRFSGRAQDNGQVFQAGGDITNAGNNRPPKK</sequence>
<evidence type="ECO:0000313" key="4">
    <source>
        <dbReference type="Proteomes" id="UP001240150"/>
    </source>
</evidence>
<organism evidence="3 4">
    <name type="scientific">Actinoplanes oblitus</name>
    <dbReference type="NCBI Taxonomy" id="3040509"/>
    <lineage>
        <taxon>Bacteria</taxon>
        <taxon>Bacillati</taxon>
        <taxon>Actinomycetota</taxon>
        <taxon>Actinomycetes</taxon>
        <taxon>Micromonosporales</taxon>
        <taxon>Micromonosporaceae</taxon>
        <taxon>Actinoplanes</taxon>
    </lineage>
</organism>
<keyword evidence="4" id="KW-1185">Reference proteome</keyword>
<dbReference type="Proteomes" id="UP001240150">
    <property type="component" value="Chromosome"/>
</dbReference>
<keyword evidence="2" id="KW-1133">Transmembrane helix</keyword>
<feature type="transmembrane region" description="Helical" evidence="2">
    <location>
        <begin position="7"/>
        <end position="28"/>
    </location>
</feature>
<protein>
    <submittedName>
        <fullName evidence="3">Uncharacterized protein</fullName>
    </submittedName>
</protein>
<name>A0ABY8WQG1_9ACTN</name>
<evidence type="ECO:0000256" key="2">
    <source>
        <dbReference type="SAM" id="Phobius"/>
    </source>
</evidence>
<reference evidence="3 4" key="1">
    <citation type="submission" date="2023-06" db="EMBL/GenBank/DDBJ databases">
        <authorList>
            <person name="Yushchuk O."/>
            <person name="Binda E."/>
            <person name="Ruckert-Reed C."/>
            <person name="Fedorenko V."/>
            <person name="Kalinowski J."/>
            <person name="Marinelli F."/>
        </authorList>
    </citation>
    <scope>NUCLEOTIDE SEQUENCE [LARGE SCALE GENOMIC DNA]</scope>
    <source>
        <strain evidence="3 4">NRRL 3884</strain>
    </source>
</reference>
<dbReference type="RefSeq" id="WP_284921618.1">
    <property type="nucleotide sequence ID" value="NZ_CP126980.1"/>
</dbReference>
<proteinExistence type="predicted"/>
<gene>
    <name evidence="3" type="ORF">ACTOB_003822</name>
</gene>
<feature type="transmembrane region" description="Helical" evidence="2">
    <location>
        <begin position="34"/>
        <end position="55"/>
    </location>
</feature>
<evidence type="ECO:0000313" key="3">
    <source>
        <dbReference type="EMBL" id="WIN00137.1"/>
    </source>
</evidence>